<dbReference type="Proteomes" id="UP000297635">
    <property type="component" value="Unassembled WGS sequence"/>
</dbReference>
<accession>A0A4Z0V606</accession>
<dbReference type="PANTHER" id="PTHR23416:SF78">
    <property type="entry name" value="LIPOPOLYSACCHARIDE BIOSYNTHESIS O-ACETYL TRANSFERASE WBBJ-RELATED"/>
    <property type="match status" value="1"/>
</dbReference>
<dbReference type="AlphaFoldDB" id="A0A4Z0V606"/>
<protein>
    <submittedName>
        <fullName evidence="1">Acyltransferase</fullName>
    </submittedName>
</protein>
<organism evidence="1 2">
    <name type="scientific">Duncaniella freteri</name>
    <dbReference type="NCBI Taxonomy" id="2530391"/>
    <lineage>
        <taxon>Bacteria</taxon>
        <taxon>Pseudomonadati</taxon>
        <taxon>Bacteroidota</taxon>
        <taxon>Bacteroidia</taxon>
        <taxon>Bacteroidales</taxon>
        <taxon>Muribaculaceae</taxon>
        <taxon>Duncaniella</taxon>
    </lineage>
</organism>
<dbReference type="GO" id="GO:0016746">
    <property type="term" value="F:acyltransferase activity"/>
    <property type="evidence" value="ECO:0007669"/>
    <property type="project" value="UniProtKB-KW"/>
</dbReference>
<sequence>MIHDVLYTIVKWLARICHYIYPYRLAVVQKRVVDQFYNAWISKSFVNFGASSQICRPCTLVGERYISIGKNVKIDHHSVLTAWDNYAGDTFSPNIEIGNDVQIGEYVHITAINSIKIGRGTLTGRWVTITDNSHGDTGVGTLHIQPTQRKLYSKGPVVIGNNVWIGDKVTILPGITISDGAVIGANAVVNKDIPPYSLAVGNPIKIVSLSK</sequence>
<dbReference type="Pfam" id="PF00132">
    <property type="entry name" value="Hexapep"/>
    <property type="match status" value="1"/>
</dbReference>
<evidence type="ECO:0000313" key="1">
    <source>
        <dbReference type="EMBL" id="TGG37176.1"/>
    </source>
</evidence>
<comment type="caution">
    <text evidence="1">The sequence shown here is derived from an EMBL/GenBank/DDBJ whole genome shotgun (WGS) entry which is preliminary data.</text>
</comment>
<dbReference type="InterPro" id="IPR051159">
    <property type="entry name" value="Hexapeptide_acetyltransf"/>
</dbReference>
<name>A0A4Z0V606_9BACT</name>
<keyword evidence="1" id="KW-0012">Acyltransferase</keyword>
<dbReference type="SUPFAM" id="SSF51161">
    <property type="entry name" value="Trimeric LpxA-like enzymes"/>
    <property type="match status" value="2"/>
</dbReference>
<reference evidence="1 2" key="1">
    <citation type="submission" date="2019-02" db="EMBL/GenBank/DDBJ databases">
        <title>Isolation and identification of novel species under the genus Muribaculum.</title>
        <authorList>
            <person name="Miyake S."/>
            <person name="Ding Y."/>
            <person name="Low A."/>
            <person name="Soh M."/>
            <person name="Seedorf H."/>
        </authorList>
    </citation>
    <scope>NUCLEOTIDE SEQUENCE [LARGE SCALE GENOMIC DNA]</scope>
    <source>
        <strain evidence="1 2">TLL-A3</strain>
    </source>
</reference>
<dbReference type="InterPro" id="IPR001451">
    <property type="entry name" value="Hexapep"/>
</dbReference>
<gene>
    <name evidence="1" type="ORF">EZ315_12955</name>
</gene>
<keyword evidence="2" id="KW-1185">Reference proteome</keyword>
<dbReference type="EMBL" id="SJSA01000002">
    <property type="protein sequence ID" value="TGG37176.1"/>
    <property type="molecule type" value="Genomic_DNA"/>
</dbReference>
<proteinExistence type="predicted"/>
<dbReference type="CDD" id="cd04647">
    <property type="entry name" value="LbH_MAT_like"/>
    <property type="match status" value="1"/>
</dbReference>
<dbReference type="InterPro" id="IPR011004">
    <property type="entry name" value="Trimer_LpxA-like_sf"/>
</dbReference>
<dbReference type="PANTHER" id="PTHR23416">
    <property type="entry name" value="SIALIC ACID SYNTHASE-RELATED"/>
    <property type="match status" value="1"/>
</dbReference>
<dbReference type="Gene3D" id="2.160.10.10">
    <property type="entry name" value="Hexapeptide repeat proteins"/>
    <property type="match status" value="1"/>
</dbReference>
<evidence type="ECO:0000313" key="2">
    <source>
        <dbReference type="Proteomes" id="UP000297635"/>
    </source>
</evidence>
<keyword evidence="1" id="KW-0808">Transferase</keyword>